<dbReference type="InterPro" id="IPR009078">
    <property type="entry name" value="Ferritin-like_SF"/>
</dbReference>
<protein>
    <submittedName>
        <fullName evidence="2">Ferritin-like domain-containing protein</fullName>
    </submittedName>
</protein>
<dbReference type="InterPro" id="IPR010287">
    <property type="entry name" value="DUF892_YciF-like"/>
</dbReference>
<accession>A0ABY5DQ67</accession>
<gene>
    <name evidence="2" type="ORF">NBH00_20795</name>
</gene>
<dbReference type="Gene3D" id="1.20.1260.10">
    <property type="match status" value="1"/>
</dbReference>
<sequence length="306" mass="32629">MSSSETKTIHYLQDALVLEGTLRRTLIAHIALSPRDRHRELLEEHLSVTIAQERRLLERIAELQGPPSALQAAVGVAKTAAAVGFTLAKGPLDALRGAGGERVALRNLQDETASEALEIALYDTLEEVATRVGDTASADLAREHRAQEQAFLEQLRETMPEVARRDLEAGRATRRLPVSASGLVDAGRTLVTGVQAALRQGAEAPARPAPAKPAPAKPAPAKPAPAKPAAAEAAAPRPKAPAATSEPESPIAEYDDMTPLEITELLDHLAPDRLEAVEAYERANAAREQVLTAITEQREIAAGARR</sequence>
<feature type="compositionally biased region" description="Pro residues" evidence="1">
    <location>
        <begin position="207"/>
        <end position="226"/>
    </location>
</feature>
<evidence type="ECO:0000313" key="3">
    <source>
        <dbReference type="Proteomes" id="UP001056035"/>
    </source>
</evidence>
<feature type="compositionally biased region" description="Low complexity" evidence="1">
    <location>
        <begin position="227"/>
        <end position="243"/>
    </location>
</feature>
<dbReference type="Pfam" id="PF05974">
    <property type="entry name" value="DUF892"/>
    <property type="match status" value="1"/>
</dbReference>
<proteinExistence type="predicted"/>
<keyword evidence="3" id="KW-1185">Reference proteome</keyword>
<dbReference type="SUPFAM" id="SSF47240">
    <property type="entry name" value="Ferritin-like"/>
    <property type="match status" value="1"/>
</dbReference>
<dbReference type="InterPro" id="IPR012347">
    <property type="entry name" value="Ferritin-like"/>
</dbReference>
<evidence type="ECO:0000256" key="1">
    <source>
        <dbReference type="SAM" id="MobiDB-lite"/>
    </source>
</evidence>
<evidence type="ECO:0000313" key="2">
    <source>
        <dbReference type="EMBL" id="UTI63769.1"/>
    </source>
</evidence>
<feature type="region of interest" description="Disordered" evidence="1">
    <location>
        <begin position="199"/>
        <end position="259"/>
    </location>
</feature>
<name>A0ABY5DQ67_9ACTN</name>
<dbReference type="EMBL" id="CP098502">
    <property type="protein sequence ID" value="UTI63769.1"/>
    <property type="molecule type" value="Genomic_DNA"/>
</dbReference>
<dbReference type="RefSeq" id="WP_254570490.1">
    <property type="nucleotide sequence ID" value="NZ_CP098502.1"/>
</dbReference>
<dbReference type="Proteomes" id="UP001056035">
    <property type="component" value="Chromosome"/>
</dbReference>
<reference evidence="2 3" key="1">
    <citation type="submission" date="2022-06" db="EMBL/GenBank/DDBJ databases">
        <title>Paraconexibacter antarcticus.</title>
        <authorList>
            <person name="Kim C.S."/>
        </authorList>
    </citation>
    <scope>NUCLEOTIDE SEQUENCE [LARGE SCALE GENOMIC DNA]</scope>
    <source>
        <strain evidence="2 3">02-257</strain>
    </source>
</reference>
<organism evidence="2 3">
    <name type="scientific">Paraconexibacter antarcticus</name>
    <dbReference type="NCBI Taxonomy" id="2949664"/>
    <lineage>
        <taxon>Bacteria</taxon>
        <taxon>Bacillati</taxon>
        <taxon>Actinomycetota</taxon>
        <taxon>Thermoleophilia</taxon>
        <taxon>Solirubrobacterales</taxon>
        <taxon>Paraconexibacteraceae</taxon>
        <taxon>Paraconexibacter</taxon>
    </lineage>
</organism>